<evidence type="ECO:0000256" key="6">
    <source>
        <dbReference type="ARBA" id="ARBA00039147"/>
    </source>
</evidence>
<dbReference type="Proteomes" id="UP000885385">
    <property type="component" value="Unassembled WGS sequence"/>
</dbReference>
<sequence length="369" mass="39279">MVTTAIFPSRYVQGKGALTTHLPQELAALGHKALILQDPVVHNTYRDTVATALHGVIEFDIEVFSSECCDEEIARISARAQEIGADVIVGMGGGKTLDTAKATGASLRLPIAVVPTLASTDAPCSSLVVIYTPEGKFKRYLMIPRNPTLVLVDSSIIAAAPVRFLVSGIGDALATWFEAEDCRIKGAGNMTTRPGPMTAFELARFCYTTLMRYGRLAKLACEQHQVTPALEHVIEANTLLSGLGFESGGLAAAHAIHNGLTVLPATHKYWHGEKVAFGTLAMLMLTDRAPELIEEVYQFCEDIGLPTTLADIGLAGVSDDELLAVARASCQTGETIHNEPFTITPEAVQAALRAADAVGQARKKIDLAG</sequence>
<feature type="binding site" evidence="10">
    <location>
        <position position="121"/>
    </location>
    <ligand>
        <name>glycerol</name>
        <dbReference type="ChEBI" id="CHEBI:17754"/>
    </ligand>
</feature>
<feature type="binding site" evidence="11">
    <location>
        <position position="125"/>
    </location>
    <ligand>
        <name>NAD(+)</name>
        <dbReference type="ChEBI" id="CHEBI:57540"/>
    </ligand>
</feature>
<evidence type="ECO:0000313" key="13">
    <source>
        <dbReference type="EMBL" id="AKH09159.1"/>
    </source>
</evidence>
<dbReference type="Proteomes" id="UP000839915">
    <property type="component" value="Unassembled WGS sequence"/>
</dbReference>
<dbReference type="GO" id="GO:0008888">
    <property type="term" value="F:glycerol dehydrogenase (NAD+) activity"/>
    <property type="evidence" value="ECO:0007669"/>
    <property type="project" value="UniProtKB-EC"/>
</dbReference>
<dbReference type="EMBL" id="AAHIPE010000011">
    <property type="protein sequence ID" value="EBW5463198.1"/>
    <property type="molecule type" value="Genomic_DNA"/>
</dbReference>
<keyword evidence="3 14" id="KW-0560">Oxidoreductase</keyword>
<gene>
    <name evidence="14" type="primary">gldA</name>
    <name evidence="13" type="synonym">gldA_1</name>
    <name evidence="21" type="ORF">AAB27_04120</name>
    <name evidence="27" type="ORF">AU613_00885</name>
    <name evidence="23" type="ORF">AVC05_05540</name>
    <name evidence="20" type="ORF">B1P38_08920</name>
    <name evidence="24" type="ORF">CFF59_07675</name>
    <name evidence="26" type="ORF">DD95_06295</name>
    <name evidence="14" type="ORF">DMO92_12665</name>
    <name evidence="15" type="ORF">DPF41_07485</name>
    <name evidence="16" type="ORF">DPS76_12180</name>
    <name evidence="28" type="ORF">DRM14_11855</name>
    <name evidence="17" type="ORF">DU071_02175</name>
    <name evidence="19" type="ORF">E0935_01490</name>
    <name evidence="18" type="ORF">EER35_04680</name>
    <name evidence="22" type="ORF">F3R12_10585</name>
    <name evidence="25" type="ORF">GB466_14325</name>
    <name evidence="13" type="ORF">SE14_03743</name>
</gene>
<dbReference type="Proteomes" id="UP000839911">
    <property type="component" value="Unassembled WGS sequence"/>
</dbReference>
<dbReference type="Proteomes" id="UP000839581">
    <property type="component" value="Unassembled WGS sequence"/>
</dbReference>
<evidence type="ECO:0000313" key="19">
    <source>
        <dbReference type="EMBL" id="ECF1541930.1"/>
    </source>
</evidence>
<dbReference type="InterPro" id="IPR016205">
    <property type="entry name" value="Glycerol_DH"/>
</dbReference>
<dbReference type="Proteomes" id="UP000839617">
    <property type="component" value="Unassembled WGS sequence"/>
</dbReference>
<dbReference type="Proteomes" id="UP000839595">
    <property type="component" value="Unassembled WGS sequence"/>
</dbReference>
<dbReference type="EMBL" id="RVDJ01000010">
    <property type="protein sequence ID" value="MLP86006.1"/>
    <property type="molecule type" value="Genomic_DNA"/>
</dbReference>
<dbReference type="Gene3D" id="1.20.1090.10">
    <property type="entry name" value="Dehydroquinate synthase-like - alpha domain"/>
    <property type="match status" value="1"/>
</dbReference>
<reference evidence="25" key="3">
    <citation type="journal article" date="2018" name="Genome Biol.">
        <title>SKESA: strategic k-mer extension for scrupulous assemblies.</title>
        <authorList>
            <person name="Souvorov A."/>
            <person name="Agarwala R."/>
            <person name="Lipman D.J."/>
        </authorList>
    </citation>
    <scope>NUCLEOTIDE SEQUENCE</scope>
    <source>
        <strain evidence="25">Salmonella enterica</strain>
    </source>
</reference>
<dbReference type="Proteomes" id="UP000839908">
    <property type="component" value="Unassembled WGS sequence"/>
</dbReference>
<proteinExistence type="inferred from homology"/>
<accession>A0A0M2J522</accession>
<feature type="binding site" evidence="9">
    <location>
        <position position="271"/>
    </location>
    <ligand>
        <name>glycerol</name>
        <dbReference type="ChEBI" id="CHEBI:17754"/>
    </ligand>
</feature>
<dbReference type="EMBL" id="AAHIDF010000006">
    <property type="protein sequence ID" value="EBW3627935.1"/>
    <property type="molecule type" value="Genomic_DNA"/>
</dbReference>
<feature type="binding site" evidence="11">
    <location>
        <begin position="116"/>
        <end position="119"/>
    </location>
    <ligand>
        <name>NAD(+)</name>
        <dbReference type="ChEBI" id="CHEBI:57540"/>
    </ligand>
</feature>
<dbReference type="EMBL" id="AAKRET010000007">
    <property type="protein sequence ID" value="ECU8353708.1"/>
    <property type="molecule type" value="Genomic_DNA"/>
</dbReference>
<evidence type="ECO:0000256" key="3">
    <source>
        <dbReference type="ARBA" id="ARBA00023002"/>
    </source>
</evidence>
<dbReference type="EMBL" id="CP011428">
    <property type="protein sequence ID" value="AKH09159.1"/>
    <property type="molecule type" value="Genomic_DNA"/>
</dbReference>
<accession>A0A0D6I6E7</accession>
<evidence type="ECO:0000313" key="23">
    <source>
        <dbReference type="EMBL" id="ECY5340706.1"/>
    </source>
</evidence>
<evidence type="ECO:0000313" key="24">
    <source>
        <dbReference type="EMBL" id="EDI6665138.1"/>
    </source>
</evidence>
<evidence type="ECO:0000313" key="22">
    <source>
        <dbReference type="EMBL" id="ECW0640291.1"/>
    </source>
</evidence>
<evidence type="ECO:0000313" key="27">
    <source>
        <dbReference type="EMBL" id="MIT47454.1"/>
    </source>
</evidence>
<evidence type="ECO:0000313" key="16">
    <source>
        <dbReference type="EMBL" id="EBW5463198.1"/>
    </source>
</evidence>
<evidence type="ECO:0000256" key="2">
    <source>
        <dbReference type="ARBA" id="ARBA00022723"/>
    </source>
</evidence>
<reference evidence="25" key="7">
    <citation type="submission" date="2019-10" db="EMBL/GenBank/DDBJ databases">
        <authorList>
            <consortium name="NCBI Pathogen Detection Project"/>
        </authorList>
    </citation>
    <scope>NUCLEOTIDE SEQUENCE</scope>
    <source>
        <strain evidence="25">Salmonella enterica</strain>
    </source>
</reference>
<keyword evidence="9" id="KW-0862">Zinc</keyword>
<dbReference type="Proteomes" id="UP000885258">
    <property type="component" value="Unassembled WGS sequence"/>
</dbReference>
<dbReference type="CDD" id="cd08170">
    <property type="entry name" value="GlyDH"/>
    <property type="match status" value="1"/>
</dbReference>
<dbReference type="Pfam" id="PF00465">
    <property type="entry name" value="Fe-ADH"/>
    <property type="match status" value="1"/>
</dbReference>
<evidence type="ECO:0000313" key="14">
    <source>
        <dbReference type="EMBL" id="EBU9272903.1"/>
    </source>
</evidence>
<feature type="binding site" evidence="11">
    <location>
        <position position="38"/>
    </location>
    <ligand>
        <name>NAD(+)</name>
        <dbReference type="ChEBI" id="CHEBI:57540"/>
    </ligand>
</feature>
<dbReference type="PANTHER" id="PTHR43616">
    <property type="entry name" value="GLYCEROL DEHYDROGENASE"/>
    <property type="match status" value="1"/>
</dbReference>
<dbReference type="PROSITE" id="PS00060">
    <property type="entry name" value="ADH_IRON_2"/>
    <property type="match status" value="1"/>
</dbReference>
<dbReference type="EMBL" id="AAHNIA010000002">
    <property type="protein sequence ID" value="EBY1700772.1"/>
    <property type="molecule type" value="Genomic_DNA"/>
</dbReference>
<dbReference type="PIRSF" id="PIRSF000112">
    <property type="entry name" value="Glycerol_dehydrogenase"/>
    <property type="match status" value="1"/>
</dbReference>
<dbReference type="PATRIC" id="fig|59201.135.peg.2879"/>
<dbReference type="KEGG" id="seni:CY43_18335"/>
<evidence type="ECO:0000313" key="30">
    <source>
        <dbReference type="Proteomes" id="UP000054461"/>
    </source>
</evidence>
<evidence type="ECO:0000256" key="9">
    <source>
        <dbReference type="PIRSR" id="PIRSR000112-1"/>
    </source>
</evidence>
<dbReference type="Proteomes" id="UP000839914">
    <property type="component" value="Unassembled WGS sequence"/>
</dbReference>
<reference evidence="13 29" key="2">
    <citation type="journal article" date="2015" name="Genome Announc.">
        <title>Complete Genome Sequencing of a Multidrug-Resistant and Human-Invasive Salmonella enterica Serovar Typhimurium Strain of the Emerging Sequence Type 213 Genotype.</title>
        <authorList>
            <person name="Calva E."/>
            <person name="Silva C."/>
            <person name="Zaidi M.B."/>
            <person name="Sanchez-Flores A."/>
            <person name="Estrada K."/>
            <person name="Silva G.G."/>
            <person name="Soto-Jimenez L.M."/>
            <person name="Wiesner M."/>
            <person name="Fernandez-Mora M."/>
            <person name="Edwards R.A."/>
            <person name="Vinuesa P."/>
        </authorList>
    </citation>
    <scope>NUCLEOTIDE SEQUENCE [LARGE SCALE GENOMIC DNA]</scope>
    <source>
        <strain evidence="13 29">YU39</strain>
    </source>
</reference>
<dbReference type="EMBL" id="JYVU01000013">
    <property type="protein sequence ID" value="KTZ14024.1"/>
    <property type="molecule type" value="Genomic_DNA"/>
</dbReference>
<evidence type="ECO:0000256" key="11">
    <source>
        <dbReference type="PIRSR" id="PIRSR000112-3"/>
    </source>
</evidence>
<dbReference type="EMBL" id="RSUA01000001">
    <property type="protein sequence ID" value="MIT47454.1"/>
    <property type="molecule type" value="Genomic_DNA"/>
</dbReference>
<reference evidence="22" key="6">
    <citation type="submission" date="2019-09" db="EMBL/GenBank/DDBJ databases">
        <authorList>
            <consortium name="GenomeTrakr network: Whole genome sequencing for foodborne pathogen traceback"/>
        </authorList>
    </citation>
    <scope>NUCLEOTIDE SEQUENCE [LARGE SCALE GENOMIC DNA]</scope>
    <source>
        <strain evidence="22">AUSMDU00020735</strain>
    </source>
</reference>
<comment type="similarity">
    <text evidence="1">Belongs to the iron-containing alcohol dehydrogenase family.</text>
</comment>
<name>A0A0D6I6E7_SALTM</name>
<organism evidence="14">
    <name type="scientific">Salmonella typhimurium</name>
    <dbReference type="NCBI Taxonomy" id="90371"/>
    <lineage>
        <taxon>Bacteria</taxon>
        <taxon>Pseudomonadati</taxon>
        <taxon>Pseudomonadota</taxon>
        <taxon>Gammaproteobacteria</taxon>
        <taxon>Enterobacterales</taxon>
        <taxon>Enterobacteriaceae</taxon>
        <taxon>Salmonella</taxon>
    </lineage>
</organism>
<dbReference type="PROSITE" id="PS00913">
    <property type="entry name" value="ADH_IRON_1"/>
    <property type="match status" value="1"/>
</dbReference>
<keyword evidence="4 11" id="KW-0520">NAD</keyword>
<dbReference type="EC" id="1.1.1.6" evidence="6"/>
<dbReference type="EMBL" id="DAAFPQ010000010">
    <property type="protein sequence ID" value="HAB0971728.1"/>
    <property type="molecule type" value="Genomic_DNA"/>
</dbReference>
<dbReference type="Proteomes" id="UP000034636">
    <property type="component" value="Chromosome"/>
</dbReference>
<dbReference type="EMBL" id="AALDNI010000008">
    <property type="protein sequence ID" value="ECY5340706.1"/>
    <property type="molecule type" value="Genomic_DNA"/>
</dbReference>
<accession>A0A0F7JAT2</accession>
<protein>
    <recommendedName>
        <fullName evidence="7">Glycerol dehydrogenase</fullName>
        <ecNumber evidence="6">1.1.1.6</ecNumber>
    </recommendedName>
</protein>
<evidence type="ECO:0000256" key="1">
    <source>
        <dbReference type="ARBA" id="ARBA00007358"/>
    </source>
</evidence>
<evidence type="ECO:0000256" key="5">
    <source>
        <dbReference type="ARBA" id="ARBA00037918"/>
    </source>
</evidence>
<evidence type="ECO:0000256" key="10">
    <source>
        <dbReference type="PIRSR" id="PIRSR000112-2"/>
    </source>
</evidence>
<reference evidence="14" key="4">
    <citation type="submission" date="2018-06" db="EMBL/GenBank/DDBJ databases">
        <authorList>
            <person name="Ashton P.M."/>
            <person name="Dallman T."/>
            <person name="Nair S."/>
            <person name="De Pinna E."/>
            <person name="Peters T."/>
            <person name="Grant K."/>
        </authorList>
    </citation>
    <scope>NUCLEOTIDE SEQUENCE [LARGE SCALE GENOMIC DNA]</scope>
    <source>
        <strain evidence="15">231108</strain>
        <strain evidence="19">265852</strain>
        <strain evidence="27">29290</strain>
        <strain evidence="17">356083</strain>
        <strain evidence="16">422529</strain>
        <strain evidence="28">425567</strain>
        <strain evidence="23">43916</strain>
        <strain evidence="14">488670</strain>
        <strain evidence="18">632340</strain>
        <strain evidence="21">86846</strain>
    </source>
</reference>
<reference evidence="20" key="5">
    <citation type="submission" date="2018-08" db="EMBL/GenBank/DDBJ databases">
        <authorList>
            <consortium name="PulseNet: The National Subtyping Network for Foodborne Disease Surveillance"/>
            <person name="Tarr C.L."/>
            <person name="Trees E."/>
            <person name="Katz L.S."/>
            <person name="Carleton-Romer H.A."/>
            <person name="Stroika S."/>
            <person name="Kucerova Z."/>
            <person name="Roache K.F."/>
            <person name="Sabol A.L."/>
            <person name="Besser J."/>
            <person name="Gerner-Smidt P."/>
        </authorList>
    </citation>
    <scope>NUCLEOTIDE SEQUENCE [LARGE SCALE GENOMIC DNA]</scope>
    <source>
        <strain evidence="20">PNUSAS008736</strain>
        <strain evidence="24">PNUSAS016739</strain>
    </source>
</reference>
<comment type="cofactor">
    <cofactor evidence="9">
        <name>Zn(2+)</name>
        <dbReference type="ChEBI" id="CHEBI:29105"/>
    </cofactor>
    <text evidence="9">Binds 1 zinc ion per subunit.</text>
</comment>
<dbReference type="AlphaFoldDB" id="A0A0D6I6E7"/>
<dbReference type="PANTHER" id="PTHR43616:SF5">
    <property type="entry name" value="GLYCEROL DEHYDROGENASE 1"/>
    <property type="match status" value="1"/>
</dbReference>
<feature type="binding site" evidence="11">
    <location>
        <position position="131"/>
    </location>
    <ligand>
        <name>NAD(+)</name>
        <dbReference type="ChEBI" id="CHEBI:57540"/>
    </ligand>
</feature>
<feature type="domain" description="Alcohol dehydrogenase iron-type/glycerol dehydrogenase GldA" evidence="12">
    <location>
        <begin position="8"/>
        <end position="153"/>
    </location>
</feature>
<evidence type="ECO:0000313" key="17">
    <source>
        <dbReference type="EMBL" id="EBY1700772.1"/>
    </source>
</evidence>
<dbReference type="EMBL" id="AAHDPU010000009">
    <property type="protein sequence ID" value="EBU9272903.1"/>
    <property type="molecule type" value="Genomic_DNA"/>
</dbReference>
<dbReference type="RefSeq" id="WP_000258838.1">
    <property type="nucleotide sequence ID" value="NZ_AP023291.1"/>
</dbReference>
<evidence type="ECO:0000313" key="18">
    <source>
        <dbReference type="EMBL" id="EBZ6920285.1"/>
    </source>
</evidence>
<keyword evidence="2 9" id="KW-0479">Metal-binding</keyword>
<evidence type="ECO:0000256" key="4">
    <source>
        <dbReference type="ARBA" id="ARBA00023027"/>
    </source>
</evidence>
<dbReference type="Proteomes" id="UP000839907">
    <property type="component" value="Unassembled WGS sequence"/>
</dbReference>
<dbReference type="EMBL" id="AAKUOT010000005">
    <property type="protein sequence ID" value="ECV8760075.1"/>
    <property type="molecule type" value="Genomic_DNA"/>
</dbReference>
<evidence type="ECO:0000313" key="26">
    <source>
        <dbReference type="EMBL" id="KTZ14024.1"/>
    </source>
</evidence>
<comment type="catalytic activity">
    <reaction evidence="8">
        <text>glycerol + NAD(+) = dihydroxyacetone + NADH + H(+)</text>
        <dbReference type="Rhea" id="RHEA:13769"/>
        <dbReference type="ChEBI" id="CHEBI:15378"/>
        <dbReference type="ChEBI" id="CHEBI:16016"/>
        <dbReference type="ChEBI" id="CHEBI:17754"/>
        <dbReference type="ChEBI" id="CHEBI:57540"/>
        <dbReference type="ChEBI" id="CHEBI:57945"/>
        <dbReference type="EC" id="1.1.1.6"/>
    </reaction>
</comment>
<dbReference type="EMBL" id="AAKVET010000005">
    <property type="protein sequence ID" value="ECW0640291.1"/>
    <property type="molecule type" value="Genomic_DNA"/>
</dbReference>
<dbReference type="NCBIfam" id="NF006941">
    <property type="entry name" value="PRK09423.1"/>
    <property type="match status" value="1"/>
</dbReference>
<dbReference type="EMBL" id="AAIKGB010000001">
    <property type="protein sequence ID" value="ECF1541930.1"/>
    <property type="molecule type" value="Genomic_DNA"/>
</dbReference>
<dbReference type="GO" id="GO:0005829">
    <property type="term" value="C:cytosol"/>
    <property type="evidence" value="ECO:0007669"/>
    <property type="project" value="TreeGrafter"/>
</dbReference>
<evidence type="ECO:0000313" key="15">
    <source>
        <dbReference type="EMBL" id="EBW3627935.1"/>
    </source>
</evidence>
<feature type="binding site" evidence="11">
    <location>
        <position position="127"/>
    </location>
    <ligand>
        <name>NAD(+)</name>
        <dbReference type="ChEBI" id="CHEBI:57540"/>
    </ligand>
</feature>
<dbReference type="GO" id="GO:0046872">
    <property type="term" value="F:metal ion binding"/>
    <property type="evidence" value="ECO:0007669"/>
    <property type="project" value="UniProtKB-KW"/>
</dbReference>
<feature type="binding site" evidence="9">
    <location>
        <position position="171"/>
    </location>
    <ligand>
        <name>glycerol</name>
        <dbReference type="ChEBI" id="CHEBI:17754"/>
    </ligand>
</feature>
<dbReference type="EMBL" id="AAMLUT010000005">
    <property type="protein sequence ID" value="EDI6665138.1"/>
    <property type="molecule type" value="Genomic_DNA"/>
</dbReference>
<dbReference type="Proteomes" id="UP000839909">
    <property type="component" value="Unassembled WGS sequence"/>
</dbReference>
<dbReference type="Gene3D" id="3.40.50.1970">
    <property type="match status" value="1"/>
</dbReference>
<evidence type="ECO:0000256" key="8">
    <source>
        <dbReference type="ARBA" id="ARBA00049006"/>
    </source>
</evidence>
<feature type="binding site" evidence="11">
    <location>
        <begin position="94"/>
        <end position="98"/>
    </location>
    <ligand>
        <name>NAD(+)</name>
        <dbReference type="ChEBI" id="CHEBI:57540"/>
    </ligand>
</feature>
<comment type="pathway">
    <text evidence="5">Polyol metabolism; glycerol fermentation; glycerone phosphate from glycerol (oxidative route): step 1/2.</text>
</comment>
<dbReference type="OMA" id="VFESYRF"/>
<evidence type="ECO:0000313" key="29">
    <source>
        <dbReference type="Proteomes" id="UP000034636"/>
    </source>
</evidence>
<feature type="binding site" evidence="9">
    <location>
        <position position="254"/>
    </location>
    <ligand>
        <name>glycerol</name>
        <dbReference type="ChEBI" id="CHEBI:17754"/>
    </ligand>
</feature>
<evidence type="ECO:0000259" key="12">
    <source>
        <dbReference type="Pfam" id="PF00465"/>
    </source>
</evidence>
<evidence type="ECO:0000313" key="28">
    <source>
        <dbReference type="EMBL" id="MLP86006.1"/>
    </source>
</evidence>
<evidence type="ECO:0000313" key="21">
    <source>
        <dbReference type="EMBL" id="ECV8760075.1"/>
    </source>
</evidence>
<dbReference type="EMBL" id="AAHRYM010000003">
    <property type="protein sequence ID" value="EBZ6920285.1"/>
    <property type="molecule type" value="Genomic_DNA"/>
</dbReference>
<dbReference type="eggNOG" id="COG0371">
    <property type="taxonomic scope" value="Bacteria"/>
</dbReference>
<evidence type="ECO:0000313" key="20">
    <source>
        <dbReference type="EMBL" id="ECU8353708.1"/>
    </source>
</evidence>
<dbReference type="SUPFAM" id="SSF56796">
    <property type="entry name" value="Dehydroquinate synthase-like"/>
    <property type="match status" value="1"/>
</dbReference>
<dbReference type="InterPro" id="IPR001670">
    <property type="entry name" value="ADH_Fe/GldA"/>
</dbReference>
<reference evidence="26 30" key="1">
    <citation type="submission" date="2014-09" db="EMBL/GenBank/DDBJ databases">
        <title>Salmonella Genotype and Phenotype Association.</title>
        <authorList>
            <person name="Chen Y."/>
            <person name="Folster J."/>
            <person name="Ayers S."/>
            <person name="Kabera C."/>
            <person name="Li C."/>
            <person name="Mukherjee S."/>
            <person name="Lam C."/>
            <person name="Zhao S."/>
            <person name="McDermott P."/>
        </authorList>
    </citation>
    <scope>NUCLEOTIDE SEQUENCE [LARGE SCALE GENOMIC DNA]</scope>
    <source>
        <strain evidence="26 30">CVM N32045</strain>
    </source>
</reference>
<dbReference type="Proteomes" id="UP000839616">
    <property type="component" value="Unassembled WGS sequence"/>
</dbReference>
<dbReference type="InterPro" id="IPR018211">
    <property type="entry name" value="ADH_Fe_CS"/>
</dbReference>
<dbReference type="Proteomes" id="UP000054461">
    <property type="component" value="Unassembled WGS sequence"/>
</dbReference>
<evidence type="ECO:0000313" key="25">
    <source>
        <dbReference type="EMBL" id="HAB0971728.1"/>
    </source>
</evidence>
<dbReference type="Proteomes" id="UP000839905">
    <property type="component" value="Unassembled WGS sequence"/>
</dbReference>
<evidence type="ECO:0000256" key="7">
    <source>
        <dbReference type="ARBA" id="ARBA00040132"/>
    </source>
</evidence>